<sequence length="54" mass="6383">MTNWVEKINDRVARSVVGKYFQLEYSGHRRERKGTRFFTELRAGVTIFFAMVIA</sequence>
<dbReference type="AlphaFoldDB" id="A0A1X0QT30"/>
<proteinExistence type="predicted"/>
<reference evidence="1" key="1">
    <citation type="journal article" date="2016" name="Proc. Natl. Acad. Sci. U.S.A.">
        <title>Lipid metabolic changes in an early divergent fungus govern the establishment of a mutualistic symbiosis with endobacteria.</title>
        <authorList>
            <person name="Lastovetsky O.A."/>
            <person name="Gaspar M.L."/>
            <person name="Mondo S.J."/>
            <person name="LaButti K.M."/>
            <person name="Sandor L."/>
            <person name="Grigoriev I.V."/>
            <person name="Henry S.A."/>
            <person name="Pawlowska T.E."/>
        </authorList>
    </citation>
    <scope>NUCLEOTIDE SEQUENCE [LARGE SCALE GENOMIC DNA]</scope>
    <source>
        <strain evidence="1">ATCC 52814</strain>
    </source>
</reference>
<protein>
    <submittedName>
        <fullName evidence="1">Uncharacterized protein</fullName>
    </submittedName>
</protein>
<evidence type="ECO:0000313" key="1">
    <source>
        <dbReference type="EMBL" id="ORE02899.1"/>
    </source>
</evidence>
<gene>
    <name evidence="1" type="ORF">BCV72DRAFT_214340</name>
</gene>
<dbReference type="VEuPathDB" id="FungiDB:BCV72DRAFT_214340"/>
<dbReference type="Proteomes" id="UP000242414">
    <property type="component" value="Unassembled WGS sequence"/>
</dbReference>
<dbReference type="EMBL" id="KV922027">
    <property type="protein sequence ID" value="ORE02899.1"/>
    <property type="molecule type" value="Genomic_DNA"/>
</dbReference>
<name>A0A1X0QT30_RHIZD</name>
<organism evidence="1">
    <name type="scientific">Rhizopus microsporus var. microsporus</name>
    <dbReference type="NCBI Taxonomy" id="86635"/>
    <lineage>
        <taxon>Eukaryota</taxon>
        <taxon>Fungi</taxon>
        <taxon>Fungi incertae sedis</taxon>
        <taxon>Mucoromycota</taxon>
        <taxon>Mucoromycotina</taxon>
        <taxon>Mucoromycetes</taxon>
        <taxon>Mucorales</taxon>
        <taxon>Mucorineae</taxon>
        <taxon>Rhizopodaceae</taxon>
        <taxon>Rhizopus</taxon>
    </lineage>
</organism>
<accession>A0A1X0QT30</accession>